<evidence type="ECO:0000313" key="2">
    <source>
        <dbReference type="EMBL" id="PWC02024.1"/>
    </source>
</evidence>
<organism evidence="2 3">
    <name type="scientific">Corynebacterium yudongzhengii</name>
    <dbReference type="NCBI Taxonomy" id="2080740"/>
    <lineage>
        <taxon>Bacteria</taxon>
        <taxon>Bacillati</taxon>
        <taxon>Actinomycetota</taxon>
        <taxon>Actinomycetes</taxon>
        <taxon>Mycobacteriales</taxon>
        <taxon>Corynebacteriaceae</taxon>
        <taxon>Corynebacterium</taxon>
    </lineage>
</organism>
<dbReference type="Proteomes" id="UP000244989">
    <property type="component" value="Unassembled WGS sequence"/>
</dbReference>
<dbReference type="PANTHER" id="PTHR31270">
    <property type="entry name" value="GLUTAMINYL-PEPTIDE CYCLOTRANSFERASE"/>
    <property type="match status" value="1"/>
</dbReference>
<comment type="caution">
    <text evidence="2">The sequence shown here is derived from an EMBL/GenBank/DDBJ whole genome shotgun (WGS) entry which is preliminary data.</text>
</comment>
<gene>
    <name evidence="2" type="ORF">DF222_04065</name>
</gene>
<name>A0A2U1T7P6_9CORY</name>
<reference evidence="3" key="1">
    <citation type="submission" date="2018-04" db="EMBL/GenBank/DDBJ databases">
        <authorList>
            <person name="Liu S."/>
            <person name="Wang Z."/>
            <person name="Li J."/>
        </authorList>
    </citation>
    <scope>NUCLEOTIDE SEQUENCE [LARGE SCALE GENOMIC DNA]</scope>
    <source>
        <strain evidence="3">2189</strain>
    </source>
</reference>
<accession>A0A2U1T7P6</accession>
<dbReference type="InterPro" id="IPR007788">
    <property type="entry name" value="QCT"/>
</dbReference>
<dbReference type="PANTHER" id="PTHR31270:SF1">
    <property type="entry name" value="GLUTAMINYL-PEPTIDE CYCLOTRANSFERASE"/>
    <property type="match status" value="1"/>
</dbReference>
<dbReference type="GO" id="GO:0016603">
    <property type="term" value="F:glutaminyl-peptide cyclotransferase activity"/>
    <property type="evidence" value="ECO:0007669"/>
    <property type="project" value="InterPro"/>
</dbReference>
<evidence type="ECO:0000313" key="3">
    <source>
        <dbReference type="Proteomes" id="UP000244989"/>
    </source>
</evidence>
<dbReference type="InterPro" id="IPR011044">
    <property type="entry name" value="Quino_amine_DH_bsu"/>
</dbReference>
<dbReference type="SUPFAM" id="SSF50969">
    <property type="entry name" value="YVTN repeat-like/Quinoprotein amine dehydrogenase"/>
    <property type="match status" value="1"/>
</dbReference>
<keyword evidence="2" id="KW-0808">Transferase</keyword>
<feature type="chain" id="PRO_5038815708" evidence="1">
    <location>
        <begin position="24"/>
        <end position="265"/>
    </location>
</feature>
<protein>
    <submittedName>
        <fullName evidence="2">Glutaminyl-peptide cyclotransferase</fullName>
    </submittedName>
</protein>
<sequence>MTLRMFSSLALSGLLATSLSACQASDDVGVEKPGVEKLGVEIVERHPFDETSFTQGLEVDENGSILVGTGRTGESRIYRTTTADEQSHSHDLDEELFGEGITRHGDTVWQLTWQAGTVIERDATTLTEKGRASYPGEGWGLCAQQDRLILSDGTDELRYLAPEDFSEIGRVPITLEGEPLAGINELECVGDEVYANIFMSTDIVRIDPDSGEVTALIDASRLPNNGPDHPDAVLNGIAHLPGTDRFYLTGKWWPDLYEVRFVPSG</sequence>
<dbReference type="OrthoDB" id="9783700at2"/>
<dbReference type="PROSITE" id="PS51257">
    <property type="entry name" value="PROKAR_LIPOPROTEIN"/>
    <property type="match status" value="1"/>
</dbReference>
<dbReference type="RefSeq" id="WP_108431971.1">
    <property type="nucleotide sequence ID" value="NZ_CP026947.1"/>
</dbReference>
<dbReference type="EMBL" id="QEEZ01000006">
    <property type="protein sequence ID" value="PWC02024.1"/>
    <property type="molecule type" value="Genomic_DNA"/>
</dbReference>
<dbReference type="Pfam" id="PF05096">
    <property type="entry name" value="Glu_cyclase_2"/>
    <property type="match status" value="1"/>
</dbReference>
<keyword evidence="1" id="KW-0732">Signal</keyword>
<keyword evidence="3" id="KW-1185">Reference proteome</keyword>
<dbReference type="AlphaFoldDB" id="A0A2U1T7P6"/>
<dbReference type="KEGG" id="cyz:C3B44_08310"/>
<feature type="signal peptide" evidence="1">
    <location>
        <begin position="1"/>
        <end position="23"/>
    </location>
</feature>
<proteinExistence type="predicted"/>
<evidence type="ECO:0000256" key="1">
    <source>
        <dbReference type="SAM" id="SignalP"/>
    </source>
</evidence>